<accession>A0ACC2NPF8</accession>
<organism evidence="1 2">
    <name type="scientific">Eretmocerus hayati</name>
    <dbReference type="NCBI Taxonomy" id="131215"/>
    <lineage>
        <taxon>Eukaryota</taxon>
        <taxon>Metazoa</taxon>
        <taxon>Ecdysozoa</taxon>
        <taxon>Arthropoda</taxon>
        <taxon>Hexapoda</taxon>
        <taxon>Insecta</taxon>
        <taxon>Pterygota</taxon>
        <taxon>Neoptera</taxon>
        <taxon>Endopterygota</taxon>
        <taxon>Hymenoptera</taxon>
        <taxon>Apocrita</taxon>
        <taxon>Proctotrupomorpha</taxon>
        <taxon>Chalcidoidea</taxon>
        <taxon>Aphelinidae</taxon>
        <taxon>Aphelininae</taxon>
        <taxon>Eretmocerus</taxon>
    </lineage>
</organism>
<proteinExistence type="predicted"/>
<dbReference type="Proteomes" id="UP001239111">
    <property type="component" value="Chromosome 3"/>
</dbReference>
<gene>
    <name evidence="1" type="ORF">QAD02_003968</name>
</gene>
<keyword evidence="2" id="KW-1185">Reference proteome</keyword>
<protein>
    <submittedName>
        <fullName evidence="1">Uncharacterized protein</fullName>
    </submittedName>
</protein>
<comment type="caution">
    <text evidence="1">The sequence shown here is derived from an EMBL/GenBank/DDBJ whole genome shotgun (WGS) entry which is preliminary data.</text>
</comment>
<evidence type="ECO:0000313" key="1">
    <source>
        <dbReference type="EMBL" id="KAJ8672708.1"/>
    </source>
</evidence>
<evidence type="ECO:0000313" key="2">
    <source>
        <dbReference type="Proteomes" id="UP001239111"/>
    </source>
</evidence>
<dbReference type="EMBL" id="CM056743">
    <property type="protein sequence ID" value="KAJ8672708.1"/>
    <property type="molecule type" value="Genomic_DNA"/>
</dbReference>
<sequence length="121" mass="13047">MSAEDTWPTDVIGILAMPPSRLPIAARLAPLWRPSGLAGARFISSSLHPPLLMVLPLLPLPLTMPICSVVTPPQCPSADGPATHYKVGARPLFSMSILRVELGALDYIDRHQGKDDLLPSY</sequence>
<name>A0ACC2NPF8_9HYME</name>
<reference evidence="1" key="1">
    <citation type="submission" date="2023-04" db="EMBL/GenBank/DDBJ databases">
        <title>A chromosome-level genome assembly of the parasitoid wasp Eretmocerus hayati.</title>
        <authorList>
            <person name="Zhong Y."/>
            <person name="Liu S."/>
            <person name="Liu Y."/>
        </authorList>
    </citation>
    <scope>NUCLEOTIDE SEQUENCE</scope>
    <source>
        <strain evidence="1">ZJU_SS_LIU_2023</strain>
    </source>
</reference>